<dbReference type="InterPro" id="IPR018109">
    <property type="entry name" value="Folylpolyglutamate_synth_CS"/>
</dbReference>
<evidence type="ECO:0000256" key="4">
    <source>
        <dbReference type="ARBA" id="ARBA00022598"/>
    </source>
</evidence>
<name>A0A095A1H4_9HYPH</name>
<dbReference type="EMBL" id="JMTK01000002">
    <property type="protein sequence ID" value="KJZ82165.1"/>
    <property type="molecule type" value="Genomic_DNA"/>
</dbReference>
<comment type="caution">
    <text evidence="12">The sequence shown here is derived from an EMBL/GenBank/DDBJ whole genome shotgun (WGS) entry which is preliminary data.</text>
</comment>
<dbReference type="NCBIfam" id="TIGR01499">
    <property type="entry name" value="folC"/>
    <property type="match status" value="1"/>
</dbReference>
<dbReference type="FunFam" id="3.40.1190.10:FF:000011">
    <property type="entry name" value="Folylpolyglutamate synthase/dihydrofolate synthase"/>
    <property type="match status" value="1"/>
</dbReference>
<dbReference type="PROSITE" id="PS01011">
    <property type="entry name" value="FOLYLPOLYGLU_SYNT_1"/>
    <property type="match status" value="1"/>
</dbReference>
<dbReference type="Proteomes" id="UP000033731">
    <property type="component" value="Unassembled WGS sequence"/>
</dbReference>
<dbReference type="Gene3D" id="3.90.190.20">
    <property type="entry name" value="Mur ligase, C-terminal domain"/>
    <property type="match status" value="1"/>
</dbReference>
<dbReference type="GO" id="GO:0004326">
    <property type="term" value="F:tetrahydrofolylpolyglutamate synthase activity"/>
    <property type="evidence" value="ECO:0007669"/>
    <property type="project" value="UniProtKB-EC"/>
</dbReference>
<comment type="catalytic activity">
    <reaction evidence="9">
        <text>(6S)-5,6,7,8-tetrahydrofolyl-(gamma-L-Glu)(n) + L-glutamate + ATP = (6S)-5,6,7,8-tetrahydrofolyl-(gamma-L-Glu)(n+1) + ADP + phosphate + H(+)</text>
        <dbReference type="Rhea" id="RHEA:10580"/>
        <dbReference type="Rhea" id="RHEA-COMP:14738"/>
        <dbReference type="Rhea" id="RHEA-COMP:14740"/>
        <dbReference type="ChEBI" id="CHEBI:15378"/>
        <dbReference type="ChEBI" id="CHEBI:29985"/>
        <dbReference type="ChEBI" id="CHEBI:30616"/>
        <dbReference type="ChEBI" id="CHEBI:43474"/>
        <dbReference type="ChEBI" id="CHEBI:141005"/>
        <dbReference type="ChEBI" id="CHEBI:456216"/>
        <dbReference type="EC" id="6.3.2.17"/>
    </reaction>
</comment>
<dbReference type="SUPFAM" id="SSF53623">
    <property type="entry name" value="MurD-like peptide ligases, catalytic domain"/>
    <property type="match status" value="1"/>
</dbReference>
<evidence type="ECO:0000313" key="12">
    <source>
        <dbReference type="EMBL" id="KJZ82165.1"/>
    </source>
</evidence>
<comment type="cofactor">
    <cofactor evidence="1">
        <name>Mg(2+)</name>
        <dbReference type="ChEBI" id="CHEBI:18420"/>
    </cofactor>
</comment>
<reference evidence="12 13" key="1">
    <citation type="journal article" date="2015" name="Phytopathology">
        <title>Genomes of Candidatus Liberibacter solanacearum haplotype A from New Zealand and the USA suggest significant genome plasticity in the species.</title>
        <authorList>
            <person name="Thompson S.M."/>
            <person name="Johnson C.P."/>
            <person name="Lu A.Y."/>
            <person name="Frampton R.A."/>
            <person name="Sullivan K.L."/>
            <person name="Fiers M.W."/>
            <person name="Crowhurst R.N."/>
            <person name="Pitman A.R."/>
            <person name="Scott I."/>
            <person name="Gudmestad N.C."/>
            <person name="Smith G.R."/>
        </authorList>
    </citation>
    <scope>NUCLEOTIDE SEQUENCE [LARGE SCALE GENOMIC DNA]</scope>
    <source>
        <strain evidence="12 13">LsoNZ1</strain>
    </source>
</reference>
<evidence type="ECO:0000256" key="2">
    <source>
        <dbReference type="ARBA" id="ARBA00008276"/>
    </source>
</evidence>
<evidence type="ECO:0000256" key="7">
    <source>
        <dbReference type="ARBA" id="ARBA00022840"/>
    </source>
</evidence>
<dbReference type="Pfam" id="PF08245">
    <property type="entry name" value="Mur_ligase_M"/>
    <property type="match status" value="1"/>
</dbReference>
<dbReference type="PROSITE" id="PS01012">
    <property type="entry name" value="FOLYLPOLYGLU_SYNT_2"/>
    <property type="match status" value="1"/>
</dbReference>
<dbReference type="SUPFAM" id="SSF53244">
    <property type="entry name" value="MurD-like peptide ligases, peptide-binding domain"/>
    <property type="match status" value="1"/>
</dbReference>
<dbReference type="AlphaFoldDB" id="A0A095A1H4"/>
<protein>
    <recommendedName>
        <fullName evidence="3">tetrahydrofolate synthase</fullName>
        <ecNumber evidence="3">6.3.2.17</ecNumber>
    </recommendedName>
</protein>
<dbReference type="PANTHER" id="PTHR11136:SF0">
    <property type="entry name" value="DIHYDROFOLATE SYNTHETASE-RELATED"/>
    <property type="match status" value="1"/>
</dbReference>
<dbReference type="GO" id="GO:0046872">
    <property type="term" value="F:metal ion binding"/>
    <property type="evidence" value="ECO:0007669"/>
    <property type="project" value="UniProtKB-KW"/>
</dbReference>
<dbReference type="InterPro" id="IPR001645">
    <property type="entry name" value="Folylpolyglutamate_synth"/>
</dbReference>
<proteinExistence type="inferred from homology"/>
<dbReference type="InterPro" id="IPR036615">
    <property type="entry name" value="Mur_ligase_C_dom_sf"/>
</dbReference>
<dbReference type="EC" id="6.3.2.17" evidence="3"/>
<comment type="similarity">
    <text evidence="2 10">Belongs to the folylpolyglutamate synthase family.</text>
</comment>
<keyword evidence="6 10" id="KW-0547">Nucleotide-binding</keyword>
<evidence type="ECO:0000256" key="10">
    <source>
        <dbReference type="PIRNR" id="PIRNR001563"/>
    </source>
</evidence>
<keyword evidence="8" id="KW-0460">Magnesium</keyword>
<keyword evidence="7 10" id="KW-0067">ATP-binding</keyword>
<keyword evidence="5" id="KW-0479">Metal-binding</keyword>
<dbReference type="InterPro" id="IPR036565">
    <property type="entry name" value="Mur-like_cat_sf"/>
</dbReference>
<dbReference type="GO" id="GO:0008841">
    <property type="term" value="F:dihydrofolate synthase activity"/>
    <property type="evidence" value="ECO:0007669"/>
    <property type="project" value="TreeGrafter"/>
</dbReference>
<evidence type="ECO:0000256" key="9">
    <source>
        <dbReference type="ARBA" id="ARBA00047493"/>
    </source>
</evidence>
<dbReference type="GO" id="GO:0005524">
    <property type="term" value="F:ATP binding"/>
    <property type="evidence" value="ECO:0007669"/>
    <property type="project" value="UniProtKB-KW"/>
</dbReference>
<sequence length="429" mass="46938">MTFFSLQRIKCLLEDLGKPQNNIPPVIHIGGTNGKGSVASFIQRLLETSGLSVHVHTSPHLIRWNERFRLGVKGGGGKLVEDAIVLDTFRRVIQTNNDRDISVFEASVATAFVLFAEYPADVAIIEVGLGGRFDATNIIEKTAVSVITSISLDHEKYLGKTVGLIAKEKAAIMKSGCPVVIGHQSYDEARDVLVSKAQKMGCTYRVYGDDFYAFRKNSHLVYQDKSSQINCSTPNLLGEHQYFNAATAICAVQTAGFKLEKDCINIALQSVNWLGRLQKITKGFLLNELPNCSELWIDGGHNPDAGLVIAREISKLKELDTKTFYLVIGMLADKDYEGYLKAFIGLSPIVLTVPIMCKGHESIPESINPQILMQGAKKLGLTAFACSSLTESLVKVKNTNKNLPPAIVLIGGSLYLAGEALYKNGTYCY</sequence>
<dbReference type="InterPro" id="IPR013221">
    <property type="entry name" value="Mur_ligase_cen"/>
</dbReference>
<evidence type="ECO:0000313" key="13">
    <source>
        <dbReference type="Proteomes" id="UP000033731"/>
    </source>
</evidence>
<evidence type="ECO:0000259" key="11">
    <source>
        <dbReference type="Pfam" id="PF08245"/>
    </source>
</evidence>
<keyword evidence="13" id="KW-1185">Reference proteome</keyword>
<evidence type="ECO:0000256" key="3">
    <source>
        <dbReference type="ARBA" id="ARBA00013025"/>
    </source>
</evidence>
<dbReference type="UniPathway" id="UPA00077">
    <property type="reaction ID" value="UER00157"/>
</dbReference>
<dbReference type="PATRIC" id="fig|556287.8.peg.903"/>
<dbReference type="PANTHER" id="PTHR11136">
    <property type="entry name" value="FOLYLPOLYGLUTAMATE SYNTHASE-RELATED"/>
    <property type="match status" value="1"/>
</dbReference>
<dbReference type="GO" id="GO:0005737">
    <property type="term" value="C:cytoplasm"/>
    <property type="evidence" value="ECO:0007669"/>
    <property type="project" value="TreeGrafter"/>
</dbReference>
<feature type="domain" description="Mur ligase central" evidence="11">
    <location>
        <begin position="29"/>
        <end position="252"/>
    </location>
</feature>
<dbReference type="GO" id="GO:0046654">
    <property type="term" value="P:tetrahydrofolate biosynthetic process"/>
    <property type="evidence" value="ECO:0007669"/>
    <property type="project" value="UniProtKB-UniPathway"/>
</dbReference>
<accession>A0A095A1H4</accession>
<keyword evidence="4 10" id="KW-0436">Ligase</keyword>
<evidence type="ECO:0000256" key="1">
    <source>
        <dbReference type="ARBA" id="ARBA00001946"/>
    </source>
</evidence>
<dbReference type="Gene3D" id="3.40.1190.10">
    <property type="entry name" value="Mur-like, catalytic domain"/>
    <property type="match status" value="1"/>
</dbReference>
<dbReference type="PIRSF" id="PIRSF001563">
    <property type="entry name" value="Folylpolyglu_synth"/>
    <property type="match status" value="1"/>
</dbReference>
<evidence type="ECO:0000256" key="5">
    <source>
        <dbReference type="ARBA" id="ARBA00022723"/>
    </source>
</evidence>
<dbReference type="RefSeq" id="WP_034441250.1">
    <property type="nucleotide sequence ID" value="NZ_JMTK01000002.1"/>
</dbReference>
<organism evidence="12 13">
    <name type="scientific">Candidatus Liberibacter solanacearum</name>
    <dbReference type="NCBI Taxonomy" id="556287"/>
    <lineage>
        <taxon>Bacteria</taxon>
        <taxon>Pseudomonadati</taxon>
        <taxon>Pseudomonadota</taxon>
        <taxon>Alphaproteobacteria</taxon>
        <taxon>Hyphomicrobiales</taxon>
        <taxon>Rhizobiaceae</taxon>
        <taxon>Liberibacter</taxon>
    </lineage>
</organism>
<evidence type="ECO:0000256" key="8">
    <source>
        <dbReference type="ARBA" id="ARBA00022842"/>
    </source>
</evidence>
<evidence type="ECO:0000256" key="6">
    <source>
        <dbReference type="ARBA" id="ARBA00022741"/>
    </source>
</evidence>
<gene>
    <name evidence="12" type="ORF">DJ66_0900</name>
</gene>